<proteinExistence type="predicted"/>
<protein>
    <submittedName>
        <fullName evidence="1">Uncharacterized protein</fullName>
    </submittedName>
</protein>
<gene>
    <name evidence="1" type="ORF">AMTR_s00034p00213290</name>
</gene>
<dbReference type="EMBL" id="KI392616">
    <property type="protein sequence ID" value="ERN12234.1"/>
    <property type="molecule type" value="Genomic_DNA"/>
</dbReference>
<keyword evidence="2" id="KW-1185">Reference proteome</keyword>
<name>W1PWJ3_AMBTC</name>
<reference evidence="2" key="1">
    <citation type="journal article" date="2013" name="Science">
        <title>The Amborella genome and the evolution of flowering plants.</title>
        <authorList>
            <consortium name="Amborella Genome Project"/>
        </authorList>
    </citation>
    <scope>NUCLEOTIDE SEQUENCE [LARGE SCALE GENOMIC DNA]</scope>
</reference>
<evidence type="ECO:0000313" key="1">
    <source>
        <dbReference type="EMBL" id="ERN12234.1"/>
    </source>
</evidence>
<dbReference type="Proteomes" id="UP000017836">
    <property type="component" value="Unassembled WGS sequence"/>
</dbReference>
<dbReference type="AlphaFoldDB" id="W1PWJ3"/>
<accession>W1PWJ3</accession>
<evidence type="ECO:0000313" key="2">
    <source>
        <dbReference type="Proteomes" id="UP000017836"/>
    </source>
</evidence>
<dbReference type="Gramene" id="ERN12234">
    <property type="protein sequence ID" value="ERN12234"/>
    <property type="gene ID" value="AMTR_s00034p00213290"/>
</dbReference>
<dbReference type="HOGENOM" id="CLU_1847797_0_0_1"/>
<sequence>MVSEKDIGAKRGGTLVGLPLAKHSIEDVLFSSTLSHGESMSNAKIAGEVEGLPALSRRGSTLVPLGMESKAGDDRALLLMSAASGENLDVWTGGPALDVCPLSANVSLALPPPGVGFQGGYGALHDSLGAPRLQELRPL</sequence>
<organism evidence="1 2">
    <name type="scientific">Amborella trichopoda</name>
    <dbReference type="NCBI Taxonomy" id="13333"/>
    <lineage>
        <taxon>Eukaryota</taxon>
        <taxon>Viridiplantae</taxon>
        <taxon>Streptophyta</taxon>
        <taxon>Embryophyta</taxon>
        <taxon>Tracheophyta</taxon>
        <taxon>Spermatophyta</taxon>
        <taxon>Magnoliopsida</taxon>
        <taxon>Amborellales</taxon>
        <taxon>Amborellaceae</taxon>
        <taxon>Amborella</taxon>
    </lineage>
</organism>